<dbReference type="GO" id="GO:0051123">
    <property type="term" value="P:RNA polymerase II preinitiation complex assembly"/>
    <property type="evidence" value="ECO:0007669"/>
    <property type="project" value="TreeGrafter"/>
</dbReference>
<dbReference type="GO" id="GO:0046982">
    <property type="term" value="F:protein heterodimerization activity"/>
    <property type="evidence" value="ECO:0007669"/>
    <property type="project" value="InterPro"/>
</dbReference>
<dbReference type="Proteomes" id="UP000594262">
    <property type="component" value="Unplaced"/>
</dbReference>
<dbReference type="GO" id="GO:0000124">
    <property type="term" value="C:SAGA complex"/>
    <property type="evidence" value="ECO:0007669"/>
    <property type="project" value="TreeGrafter"/>
</dbReference>
<evidence type="ECO:0000256" key="5">
    <source>
        <dbReference type="ARBA" id="ARBA00023242"/>
    </source>
</evidence>
<keyword evidence="8" id="KW-1185">Reference proteome</keyword>
<evidence type="ECO:0000313" key="8">
    <source>
        <dbReference type="Proteomes" id="UP000594262"/>
    </source>
</evidence>
<comment type="subcellular location">
    <subcellularLocation>
        <location evidence="1">Nucleus</location>
    </subcellularLocation>
</comment>
<dbReference type="GO" id="GO:0016251">
    <property type="term" value="F:RNA polymerase II general transcription initiation factor activity"/>
    <property type="evidence" value="ECO:0007669"/>
    <property type="project" value="TreeGrafter"/>
</dbReference>
<dbReference type="InterPro" id="IPR009072">
    <property type="entry name" value="Histone-fold"/>
</dbReference>
<dbReference type="Pfam" id="PF02291">
    <property type="entry name" value="TFIID-31kDa"/>
    <property type="match status" value="1"/>
</dbReference>
<reference evidence="7" key="1">
    <citation type="submission" date="2021-01" db="UniProtKB">
        <authorList>
            <consortium name="EnsemblMetazoa"/>
        </authorList>
    </citation>
    <scope>IDENTIFICATION</scope>
</reference>
<evidence type="ECO:0000256" key="6">
    <source>
        <dbReference type="SAM" id="MobiDB-lite"/>
    </source>
</evidence>
<dbReference type="OrthoDB" id="341924at2759"/>
<evidence type="ECO:0000256" key="2">
    <source>
        <dbReference type="ARBA" id="ARBA00007646"/>
    </source>
</evidence>
<proteinExistence type="inferred from homology"/>
<name>A0A7M5X9J3_9CNID</name>
<dbReference type="AlphaFoldDB" id="A0A7M5X9J3"/>
<evidence type="ECO:0000256" key="1">
    <source>
        <dbReference type="ARBA" id="ARBA00004123"/>
    </source>
</evidence>
<dbReference type="EnsemblMetazoa" id="CLYHEMT019510.1">
    <property type="protein sequence ID" value="CLYHEMP019510.1"/>
    <property type="gene ID" value="CLYHEMG019510"/>
</dbReference>
<organism evidence="7 8">
    <name type="scientific">Clytia hemisphaerica</name>
    <dbReference type="NCBI Taxonomy" id="252671"/>
    <lineage>
        <taxon>Eukaryota</taxon>
        <taxon>Metazoa</taxon>
        <taxon>Cnidaria</taxon>
        <taxon>Hydrozoa</taxon>
        <taxon>Hydroidolina</taxon>
        <taxon>Leptothecata</taxon>
        <taxon>Obeliida</taxon>
        <taxon>Clytiidae</taxon>
        <taxon>Clytia</taxon>
    </lineage>
</organism>
<dbReference type="InterPro" id="IPR051431">
    <property type="entry name" value="TFIID_subunit_9"/>
</dbReference>
<accession>A0A7M5X9J3</accession>
<dbReference type="InterPro" id="IPR003162">
    <property type="entry name" value="TFIID-31"/>
</dbReference>
<feature type="compositionally biased region" description="Basic residues" evidence="6">
    <location>
        <begin position="113"/>
        <end position="124"/>
    </location>
</feature>
<feature type="compositionally biased region" description="Low complexity" evidence="6">
    <location>
        <begin position="135"/>
        <end position="144"/>
    </location>
</feature>
<keyword evidence="4" id="KW-0804">Transcription</keyword>
<dbReference type="GO" id="GO:0003713">
    <property type="term" value="F:transcription coactivator activity"/>
    <property type="evidence" value="ECO:0007669"/>
    <property type="project" value="TreeGrafter"/>
</dbReference>
<evidence type="ECO:0000256" key="3">
    <source>
        <dbReference type="ARBA" id="ARBA00023015"/>
    </source>
</evidence>
<dbReference type="GO" id="GO:0005669">
    <property type="term" value="C:transcription factor TFIID complex"/>
    <property type="evidence" value="ECO:0007669"/>
    <property type="project" value="TreeGrafter"/>
</dbReference>
<keyword evidence="5" id="KW-0539">Nucleus</keyword>
<dbReference type="SUPFAM" id="SSF47113">
    <property type="entry name" value="Histone-fold"/>
    <property type="match status" value="1"/>
</dbReference>
<dbReference type="Gene3D" id="1.10.20.10">
    <property type="entry name" value="Histone, subunit A"/>
    <property type="match status" value="1"/>
</dbReference>
<protein>
    <recommendedName>
        <fullName evidence="9">Transcription initiation factor TFIID subunit 9</fullName>
    </recommendedName>
</protein>
<evidence type="ECO:0000313" key="7">
    <source>
        <dbReference type="EnsemblMetazoa" id="CLYHEMP019510.1"/>
    </source>
</evidence>
<dbReference type="PANTHER" id="PTHR48068:SF4">
    <property type="entry name" value="TATA-BOX BINDING PROTEIN ASSOCIATED FACTOR 9"/>
    <property type="match status" value="1"/>
</dbReference>
<feature type="region of interest" description="Disordered" evidence="6">
    <location>
        <begin position="113"/>
        <end position="144"/>
    </location>
</feature>
<dbReference type="PANTHER" id="PTHR48068">
    <property type="entry name" value="TAF9 RNA POLYMERASE II, TATA BOX-BINDING PROTEIN (TBP)-ASSOCIATED FACTOR"/>
    <property type="match status" value="1"/>
</dbReference>
<comment type="similarity">
    <text evidence="2">Belongs to the TAF9 family.</text>
</comment>
<dbReference type="CDD" id="cd07979">
    <property type="entry name" value="HFD_TAF9"/>
    <property type="match status" value="1"/>
</dbReference>
<evidence type="ECO:0000256" key="4">
    <source>
        <dbReference type="ARBA" id="ARBA00023163"/>
    </source>
</evidence>
<dbReference type="FunFam" id="1.10.20.10:FF:000018">
    <property type="entry name" value="Transcription initiation factor TFIID subunit 9"/>
    <property type="match status" value="1"/>
</dbReference>
<keyword evidence="3" id="KW-0805">Transcription regulation</keyword>
<evidence type="ECO:0008006" key="9">
    <source>
        <dbReference type="Google" id="ProtNLM"/>
    </source>
</evidence>
<sequence length="215" mass="23683">MASILKEMGVNEYEPRVINQMIEFSYRYITDVIEDARVYSQHANRKNLNLDDVKLAVTQKLDHSFTSPPPREFLLEIARSKNSSPLPLITDRSGLRLPPERYCLTGTNYKVKGLPKKAQSHSRKQAQNSDKSGKSTKTSTASSNKTALTSTLAATNIPLQSPSIATKGTFPTQAAIIPSLPKGINPSNKGITPSNKGITNLLKRKHEGDDDDYDA</sequence>
<feature type="compositionally biased region" description="Polar residues" evidence="6">
    <location>
        <begin position="185"/>
        <end position="198"/>
    </location>
</feature>
<feature type="region of interest" description="Disordered" evidence="6">
    <location>
        <begin position="177"/>
        <end position="215"/>
    </location>
</feature>